<dbReference type="GO" id="GO:0005506">
    <property type="term" value="F:iron ion binding"/>
    <property type="evidence" value="ECO:0007669"/>
    <property type="project" value="InterPro"/>
</dbReference>
<evidence type="ECO:0000313" key="9">
    <source>
        <dbReference type="Proteomes" id="UP000077002"/>
    </source>
</evidence>
<evidence type="ECO:0000313" key="8">
    <source>
        <dbReference type="EMBL" id="OAG45491.1"/>
    </source>
</evidence>
<keyword evidence="4 5" id="KW-0408">Iron</keyword>
<comment type="similarity">
    <text evidence="6">Belongs to the cytochrome P450 family.</text>
</comment>
<evidence type="ECO:0008006" key="10">
    <source>
        <dbReference type="Google" id="ProtNLM"/>
    </source>
</evidence>
<evidence type="ECO:0000256" key="6">
    <source>
        <dbReference type="RuleBase" id="RU000461"/>
    </source>
</evidence>
<gene>
    <name evidence="8" type="ORF">AYO21_00126</name>
</gene>
<dbReference type="Pfam" id="PF00067">
    <property type="entry name" value="p450"/>
    <property type="match status" value="1"/>
</dbReference>
<comment type="cofactor">
    <cofactor evidence="1 5">
        <name>heme</name>
        <dbReference type="ChEBI" id="CHEBI:30413"/>
    </cofactor>
</comment>
<feature type="binding site" description="axial binding residue" evidence="5">
    <location>
        <position position="457"/>
    </location>
    <ligand>
        <name>heme</name>
        <dbReference type="ChEBI" id="CHEBI:30413"/>
    </ligand>
    <ligandPart>
        <name>Fe</name>
        <dbReference type="ChEBI" id="CHEBI:18248"/>
    </ligandPart>
</feature>
<name>A0A177FP17_9EURO</name>
<reference evidence="8 9" key="1">
    <citation type="submission" date="2016-03" db="EMBL/GenBank/DDBJ databases">
        <title>Draft genome sequence of the Fonsecaea monophora CBS 269.37.</title>
        <authorList>
            <person name="Bombassaro A."/>
            <person name="Vinicius W.A."/>
            <person name="De Hoog S."/>
            <person name="Sun J."/>
            <person name="Souza E.M."/>
            <person name="Raittz R.T."/>
            <person name="Costa F."/>
            <person name="Leao A.C."/>
            <person name="Tadra-Sfeir M.Z."/>
            <person name="Baura V."/>
            <person name="Balsanelli E."/>
            <person name="Pedrosa F.O."/>
            <person name="Moreno L.F."/>
            <person name="Steffens M.B."/>
            <person name="Xi L."/>
            <person name="Bocca A.L."/>
            <person name="Felipe M.S."/>
            <person name="Teixeira M."/>
            <person name="Telles Filho F.Q."/>
            <person name="Azevedo C.M."/>
            <person name="Gomes R."/>
            <person name="Vicente V.A."/>
        </authorList>
    </citation>
    <scope>NUCLEOTIDE SEQUENCE [LARGE SCALE GENOMIC DNA]</scope>
    <source>
        <strain evidence="8 9">CBS 269.37</strain>
    </source>
</reference>
<dbReference type="SUPFAM" id="SSF48264">
    <property type="entry name" value="Cytochrome P450"/>
    <property type="match status" value="1"/>
</dbReference>
<evidence type="ECO:0000256" key="7">
    <source>
        <dbReference type="SAM" id="Phobius"/>
    </source>
</evidence>
<organism evidence="8 9">
    <name type="scientific">Fonsecaea monophora</name>
    <dbReference type="NCBI Taxonomy" id="254056"/>
    <lineage>
        <taxon>Eukaryota</taxon>
        <taxon>Fungi</taxon>
        <taxon>Dikarya</taxon>
        <taxon>Ascomycota</taxon>
        <taxon>Pezizomycotina</taxon>
        <taxon>Eurotiomycetes</taxon>
        <taxon>Chaetothyriomycetidae</taxon>
        <taxon>Chaetothyriales</taxon>
        <taxon>Herpotrichiellaceae</taxon>
        <taxon>Fonsecaea</taxon>
    </lineage>
</organism>
<dbReference type="Gene3D" id="1.10.630.10">
    <property type="entry name" value="Cytochrome P450"/>
    <property type="match status" value="1"/>
</dbReference>
<dbReference type="InterPro" id="IPR017972">
    <property type="entry name" value="Cyt_P450_CS"/>
</dbReference>
<evidence type="ECO:0000256" key="1">
    <source>
        <dbReference type="ARBA" id="ARBA00001971"/>
    </source>
</evidence>
<dbReference type="AlphaFoldDB" id="A0A177FP17"/>
<dbReference type="EMBL" id="LVKK01000001">
    <property type="protein sequence ID" value="OAG45491.1"/>
    <property type="molecule type" value="Genomic_DNA"/>
</dbReference>
<evidence type="ECO:0000256" key="5">
    <source>
        <dbReference type="PIRSR" id="PIRSR602401-1"/>
    </source>
</evidence>
<dbReference type="PANTHER" id="PTHR24305">
    <property type="entry name" value="CYTOCHROME P450"/>
    <property type="match status" value="1"/>
</dbReference>
<evidence type="ECO:0000256" key="2">
    <source>
        <dbReference type="ARBA" id="ARBA00022723"/>
    </source>
</evidence>
<dbReference type="PRINTS" id="PR00385">
    <property type="entry name" value="P450"/>
</dbReference>
<dbReference type="InterPro" id="IPR002401">
    <property type="entry name" value="Cyt_P450_E_grp-I"/>
</dbReference>
<protein>
    <recommendedName>
        <fullName evidence="10">Cytochrome P450</fullName>
    </recommendedName>
</protein>
<keyword evidence="7" id="KW-0472">Membrane</keyword>
<evidence type="ECO:0000256" key="4">
    <source>
        <dbReference type="ARBA" id="ARBA00023004"/>
    </source>
</evidence>
<dbReference type="GO" id="GO:0004497">
    <property type="term" value="F:monooxygenase activity"/>
    <property type="evidence" value="ECO:0007669"/>
    <property type="project" value="UniProtKB-KW"/>
</dbReference>
<dbReference type="InterPro" id="IPR001128">
    <property type="entry name" value="Cyt_P450"/>
</dbReference>
<accession>A0A177FP17</accession>
<dbReference type="PRINTS" id="PR00463">
    <property type="entry name" value="EP450I"/>
</dbReference>
<sequence length="521" mass="59538">MSSMSYSYLSASLILSGIACLTYLFGLVVYRLYFHPLARFPGPKYAAISTWHEYYYDVHLQGKFIFYIKALHEKYGPIVRITPDEVHILDSDFWDTIYTKAGRVDKYSWMSGRFGNENSVLSTAPDELHRIRRNALNPFFSRKRIIDLQVIIRKKLNHLIAKAREYQQSGAPAVISRGYMALAEDVIMEYCFAHDYNSLDIPEWTPILHDPFRAVSISGNLSLQFPMVPKILNCLPQSWLVKLEPLYALVFKMQRDFAKQIVDLKAGRIDALAEKSEHPTVFSELLRGDLPASEKSDRRLQDEAQLIIGAGLSTTGWTLSVATFYILSDPNVLGRLRKELEEAIPDVNEVDPSAPLEWTELEKLPYLSACIKEAVRLSYSTTARNARLFPKPIQYGKWTIPARTPISMTIPFLNHDEEIFPNSTSFVPERWLDSPKAKNGSSLDRYFVGFGKGTRSCLGINLAYAELYLTLAAMFRYFEFELYETDKSDVELAHDFFLPFPRLDSKGVQVVVKQDKLATLI</sequence>
<comment type="caution">
    <text evidence="8">The sequence shown here is derived from an EMBL/GenBank/DDBJ whole genome shotgun (WGS) entry which is preliminary data.</text>
</comment>
<keyword evidence="2 5" id="KW-0479">Metal-binding</keyword>
<dbReference type="GO" id="GO:0020037">
    <property type="term" value="F:heme binding"/>
    <property type="evidence" value="ECO:0007669"/>
    <property type="project" value="InterPro"/>
</dbReference>
<dbReference type="InterPro" id="IPR036396">
    <property type="entry name" value="Cyt_P450_sf"/>
</dbReference>
<dbReference type="PROSITE" id="PS00086">
    <property type="entry name" value="CYTOCHROME_P450"/>
    <property type="match status" value="1"/>
</dbReference>
<dbReference type="GeneID" id="34595308"/>
<feature type="transmembrane region" description="Helical" evidence="7">
    <location>
        <begin position="6"/>
        <end position="30"/>
    </location>
</feature>
<keyword evidence="7" id="KW-0812">Transmembrane</keyword>
<dbReference type="RefSeq" id="XP_022517443.1">
    <property type="nucleotide sequence ID" value="XM_022650117.1"/>
</dbReference>
<dbReference type="OrthoDB" id="3945418at2759"/>
<keyword evidence="5 6" id="KW-0349">Heme</keyword>
<keyword evidence="9" id="KW-1185">Reference proteome</keyword>
<keyword evidence="3 6" id="KW-0560">Oxidoreductase</keyword>
<dbReference type="GO" id="GO:0016705">
    <property type="term" value="F:oxidoreductase activity, acting on paired donors, with incorporation or reduction of molecular oxygen"/>
    <property type="evidence" value="ECO:0007669"/>
    <property type="project" value="InterPro"/>
</dbReference>
<dbReference type="InterPro" id="IPR050121">
    <property type="entry name" value="Cytochrome_P450_monoxygenase"/>
</dbReference>
<keyword evidence="6" id="KW-0503">Monooxygenase</keyword>
<dbReference type="Proteomes" id="UP000077002">
    <property type="component" value="Unassembled WGS sequence"/>
</dbReference>
<dbReference type="PANTHER" id="PTHR24305:SF152">
    <property type="entry name" value="P450, PUTATIVE (EUROFUNG)-RELATED"/>
    <property type="match status" value="1"/>
</dbReference>
<keyword evidence="7" id="KW-1133">Transmembrane helix</keyword>
<evidence type="ECO:0000256" key="3">
    <source>
        <dbReference type="ARBA" id="ARBA00023002"/>
    </source>
</evidence>
<proteinExistence type="inferred from homology"/>
<dbReference type="CDD" id="cd11062">
    <property type="entry name" value="CYP58-like"/>
    <property type="match status" value="1"/>
</dbReference>